<dbReference type="NCBIfam" id="TIGR01250">
    <property type="entry name" value="pro_imino_pep_2"/>
    <property type="match status" value="1"/>
</dbReference>
<dbReference type="EMBL" id="KZ678475">
    <property type="protein sequence ID" value="PSR82549.1"/>
    <property type="molecule type" value="Genomic_DNA"/>
</dbReference>
<dbReference type="Gene3D" id="3.40.50.1820">
    <property type="entry name" value="alpha/beta hydrolase"/>
    <property type="match status" value="1"/>
</dbReference>
<dbReference type="PRINTS" id="PR00793">
    <property type="entry name" value="PROAMNOPTASE"/>
</dbReference>
<dbReference type="SUPFAM" id="SSF53474">
    <property type="entry name" value="alpha/beta-Hydrolases"/>
    <property type="match status" value="1"/>
</dbReference>
<evidence type="ECO:0000259" key="3">
    <source>
        <dbReference type="Pfam" id="PF00561"/>
    </source>
</evidence>
<dbReference type="PANTHER" id="PTHR43194">
    <property type="entry name" value="HYDROLASE ALPHA/BETA FOLD FAMILY"/>
    <property type="match status" value="1"/>
</dbReference>
<comment type="similarity">
    <text evidence="1">Belongs to the peptidase S33 family.</text>
</comment>
<dbReference type="Pfam" id="PF00561">
    <property type="entry name" value="Abhydrolase_1"/>
    <property type="match status" value="1"/>
</dbReference>
<dbReference type="Proteomes" id="UP000241462">
    <property type="component" value="Unassembled WGS sequence"/>
</dbReference>
<dbReference type="OrthoDB" id="190201at2759"/>
<dbReference type="GO" id="GO:0006508">
    <property type="term" value="P:proteolysis"/>
    <property type="evidence" value="ECO:0007669"/>
    <property type="project" value="InterPro"/>
</dbReference>
<evidence type="ECO:0000313" key="5">
    <source>
        <dbReference type="Proteomes" id="UP000241462"/>
    </source>
</evidence>
<accession>A0A2T3A4C0</accession>
<dbReference type="GO" id="GO:0008233">
    <property type="term" value="F:peptidase activity"/>
    <property type="evidence" value="ECO:0007669"/>
    <property type="project" value="InterPro"/>
</dbReference>
<gene>
    <name evidence="4" type="ORF">BD289DRAFT_371112</name>
</gene>
<evidence type="ECO:0000256" key="1">
    <source>
        <dbReference type="ARBA" id="ARBA00010088"/>
    </source>
</evidence>
<dbReference type="InterPro" id="IPR000073">
    <property type="entry name" value="AB_hydrolase_1"/>
</dbReference>
<keyword evidence="5" id="KW-1185">Reference proteome</keyword>
<proteinExistence type="inferred from homology"/>
<organism evidence="4 5">
    <name type="scientific">Coniella lustricola</name>
    <dbReference type="NCBI Taxonomy" id="2025994"/>
    <lineage>
        <taxon>Eukaryota</taxon>
        <taxon>Fungi</taxon>
        <taxon>Dikarya</taxon>
        <taxon>Ascomycota</taxon>
        <taxon>Pezizomycotina</taxon>
        <taxon>Sordariomycetes</taxon>
        <taxon>Sordariomycetidae</taxon>
        <taxon>Diaporthales</taxon>
        <taxon>Schizoparmaceae</taxon>
        <taxon>Coniella</taxon>
    </lineage>
</organism>
<keyword evidence="2 4" id="KW-0378">Hydrolase</keyword>
<feature type="domain" description="AB hydrolase-1" evidence="3">
    <location>
        <begin position="37"/>
        <end position="297"/>
    </location>
</feature>
<dbReference type="InterPro" id="IPR050228">
    <property type="entry name" value="Carboxylesterase_BioH"/>
</dbReference>
<dbReference type="PANTHER" id="PTHR43194:SF2">
    <property type="entry name" value="PEROXISOMAL MEMBRANE PROTEIN LPX1"/>
    <property type="match status" value="1"/>
</dbReference>
<dbReference type="PIRSF" id="PIRSF005539">
    <property type="entry name" value="Pept_S33_TRI_F1"/>
    <property type="match status" value="1"/>
</dbReference>
<dbReference type="AlphaFoldDB" id="A0A2T3A4C0"/>
<sequence>MAFAFTKEGKIPFQPPGTDVSGSTYYKIFGDLSIGAPPVVILHGGPGVGHEYLLTFANLWHEYGLPVIFYDQVGCASSTHLPQMAGDKDFWQESLFVAELQNLLDHFSLCDANGPGFHLYGHSFGGRLAAAFATSRPQGLQRLVLASALASTDLSIRGNELRRHELPTQTREVLEKCVANRDFGSAAFKEASMIYNKTFFCREEPMPELLMPALKHMSETAVMETILGPSIHLNPGEGSMSGWTCIPRLPQIKVPTLVYNAEFDTSHDISQVPFFELIPRVRWITFAKGSHMCHLEREVKDKVLKVVGDFLIQDRKN</sequence>
<dbReference type="InParanoid" id="A0A2T3A4C0"/>
<dbReference type="InterPro" id="IPR005945">
    <property type="entry name" value="Pro_imino_pep"/>
</dbReference>
<reference evidence="4 5" key="1">
    <citation type="journal article" date="2018" name="Mycol. Prog.">
        <title>Coniella lustricola, a new species from submerged detritus.</title>
        <authorList>
            <person name="Raudabaugh D.B."/>
            <person name="Iturriaga T."/>
            <person name="Carver A."/>
            <person name="Mondo S."/>
            <person name="Pangilinan J."/>
            <person name="Lipzen A."/>
            <person name="He G."/>
            <person name="Amirebrahimi M."/>
            <person name="Grigoriev I.V."/>
            <person name="Miller A.N."/>
        </authorList>
    </citation>
    <scope>NUCLEOTIDE SEQUENCE [LARGE SCALE GENOMIC DNA]</scope>
    <source>
        <strain evidence="4 5">B22-T-1</strain>
    </source>
</reference>
<name>A0A2T3A4C0_9PEZI</name>
<protein>
    <submittedName>
        <fullName evidence="4">Alpha/Beta hydrolase protein</fullName>
    </submittedName>
</protein>
<dbReference type="InterPro" id="IPR002410">
    <property type="entry name" value="Peptidase_S33"/>
</dbReference>
<evidence type="ECO:0000256" key="2">
    <source>
        <dbReference type="ARBA" id="ARBA00022801"/>
    </source>
</evidence>
<evidence type="ECO:0000313" key="4">
    <source>
        <dbReference type="EMBL" id="PSR82549.1"/>
    </source>
</evidence>
<dbReference type="STRING" id="2025994.A0A2T3A4C0"/>
<dbReference type="InterPro" id="IPR029058">
    <property type="entry name" value="AB_hydrolase_fold"/>
</dbReference>